<reference evidence="1" key="1">
    <citation type="journal article" date="2021" name="Proc. Natl. Acad. Sci. U.S.A.">
        <title>A Catalog of Tens of Thousands of Viruses from Human Metagenomes Reveals Hidden Associations with Chronic Diseases.</title>
        <authorList>
            <person name="Tisza M.J."/>
            <person name="Buck C.B."/>
        </authorList>
    </citation>
    <scope>NUCLEOTIDE SEQUENCE</scope>
    <source>
        <strain evidence="1">CtUXy6</strain>
    </source>
</reference>
<dbReference type="EMBL" id="BK016212">
    <property type="protein sequence ID" value="DAG02576.1"/>
    <property type="molecule type" value="Genomic_DNA"/>
</dbReference>
<sequence>MDFKKKIVRNRVIDHELDDDYLLIYKDIDNILDDIDFVTEDDRVLCRSIVDSLEKEAAAQLLAGQCVQLPYIGNIRRSPIKMAMISHYKEFKEKRSELSREEYVAYCKGVMKKEKMKIQNMEIHKRKMNVFKKKYLKLWMDKRKQFGDAYANLYLLCYRNWTVVEFDWDVEIAYQESNNYHG</sequence>
<name>A0A8S5V796_9CAUD</name>
<evidence type="ECO:0000313" key="1">
    <source>
        <dbReference type="EMBL" id="DAG02576.1"/>
    </source>
</evidence>
<proteinExistence type="predicted"/>
<protein>
    <submittedName>
        <fullName evidence="1">DNA binding protein</fullName>
    </submittedName>
</protein>
<organism evidence="1">
    <name type="scientific">CrAss-like virus sp. ctUXy6</name>
    <dbReference type="NCBI Taxonomy" id="2825835"/>
    <lineage>
        <taxon>Viruses</taxon>
        <taxon>Duplodnaviria</taxon>
        <taxon>Heunggongvirae</taxon>
        <taxon>Uroviricota</taxon>
        <taxon>Caudoviricetes</taxon>
        <taxon>Crassvirales</taxon>
    </lineage>
</organism>
<accession>A0A8S5V796</accession>